<dbReference type="RefSeq" id="WP_156360888.1">
    <property type="nucleotide sequence ID" value="NZ_AZAC01000056.1"/>
</dbReference>
<dbReference type="STRING" id="1429043.X474_25005"/>
<organism evidence="1 2">
    <name type="scientific">Dethiosulfatarculus sandiegensis</name>
    <dbReference type="NCBI Taxonomy" id="1429043"/>
    <lineage>
        <taxon>Bacteria</taxon>
        <taxon>Pseudomonadati</taxon>
        <taxon>Thermodesulfobacteriota</taxon>
        <taxon>Desulfarculia</taxon>
        <taxon>Desulfarculales</taxon>
        <taxon>Desulfarculaceae</taxon>
        <taxon>Dethiosulfatarculus</taxon>
    </lineage>
</organism>
<reference evidence="1 2" key="1">
    <citation type="submission" date="2013-11" db="EMBL/GenBank/DDBJ databases">
        <title>Metagenomic analysis of a methanogenic consortium involved in long chain n-alkane degradation.</title>
        <authorList>
            <person name="Davidova I.A."/>
            <person name="Callaghan A.V."/>
            <person name="Wawrik B."/>
            <person name="Pruitt S."/>
            <person name="Marks C."/>
            <person name="Duncan K.E."/>
            <person name="Suflita J.M."/>
        </authorList>
    </citation>
    <scope>NUCLEOTIDE SEQUENCE [LARGE SCALE GENOMIC DNA]</scope>
    <source>
        <strain evidence="1 2">SPR</strain>
    </source>
</reference>
<dbReference type="EMBL" id="AZAC01000056">
    <property type="protein sequence ID" value="KIX11601.1"/>
    <property type="molecule type" value="Genomic_DNA"/>
</dbReference>
<gene>
    <name evidence="1" type="ORF">X474_25005</name>
</gene>
<dbReference type="AlphaFoldDB" id="A0A0D2J7B9"/>
<sequence>MLTGVASLGLSEIAWSKAKEEPYWIYFMDGMLVYKSHAFNCETDKTCEYRGEGILP</sequence>
<dbReference type="InParanoid" id="A0A0D2J7B9"/>
<evidence type="ECO:0000313" key="2">
    <source>
        <dbReference type="Proteomes" id="UP000032233"/>
    </source>
</evidence>
<protein>
    <submittedName>
        <fullName evidence="1">Uncharacterized protein</fullName>
    </submittedName>
</protein>
<keyword evidence="2" id="KW-1185">Reference proteome</keyword>
<dbReference type="Proteomes" id="UP000032233">
    <property type="component" value="Unassembled WGS sequence"/>
</dbReference>
<name>A0A0D2J7B9_9BACT</name>
<comment type="caution">
    <text evidence="1">The sequence shown here is derived from an EMBL/GenBank/DDBJ whole genome shotgun (WGS) entry which is preliminary data.</text>
</comment>
<proteinExistence type="predicted"/>
<evidence type="ECO:0000313" key="1">
    <source>
        <dbReference type="EMBL" id="KIX11601.1"/>
    </source>
</evidence>
<accession>A0A0D2J7B9</accession>